<dbReference type="AlphaFoldDB" id="A0A3S4WG49"/>
<feature type="compositionally biased region" description="Acidic residues" evidence="1">
    <location>
        <begin position="115"/>
        <end position="124"/>
    </location>
</feature>
<name>A0A3S4WG49_9ACTO</name>
<sequence>MASWRTVHGHIERLDQWLVSDEDVQAFFEEQRILGRGASDGKGGFDFEVAVAGRRRRVATLDEAGTVFRGRSVTELVDVMRESLRKVEVELDGEIAHGPIDLGAVDVSDEELIADPPEADEPADSDNAVGAGDTDGTGDAGDVVGTGDAGELGGSMAEEAEQPEEHKGPEGHEGREGSDEAEWAEVFERESPMLVIVDLPLSEVPSLVAAADVPVAASKLGSALVLTAEKPLLSARKLFPRPSYQIVLSAAEDSPLLYVRRDNQCSTWNWDGEMPVFPWIEPGSEGHDFVVDETGAGAVARRAVADVIDARFADIRCALQASPQTAVRSLVAALNLPEEIVDVLEGRRGLAEIPNSQLFTPGSGGSAFQDRLAFEIAGEGFVEPDLMGAYRKIYLERPWAVAVASAVQTAVAGGMLTAGFNRANAGRPWKLLTALGGWALVGGVARILTTSYAQSLVTQRQSDIETWKMMRNLQDQTAGQEPSAGPGRAED</sequence>
<dbReference type="KEGG" id="tbw:NCTC13354_00831"/>
<dbReference type="EMBL" id="LR134476">
    <property type="protein sequence ID" value="VEI13125.1"/>
    <property type="molecule type" value="Genomic_DNA"/>
</dbReference>
<evidence type="ECO:0000256" key="1">
    <source>
        <dbReference type="SAM" id="MobiDB-lite"/>
    </source>
</evidence>
<feature type="region of interest" description="Disordered" evidence="1">
    <location>
        <begin position="115"/>
        <end position="181"/>
    </location>
</feature>
<proteinExistence type="predicted"/>
<dbReference type="OrthoDB" id="3268971at2"/>
<evidence type="ECO:0000313" key="2">
    <source>
        <dbReference type="EMBL" id="VEI13125.1"/>
    </source>
</evidence>
<dbReference type="RefSeq" id="WP_126416273.1">
    <property type="nucleotide sequence ID" value="NZ_LR134476.1"/>
</dbReference>
<evidence type="ECO:0000313" key="3">
    <source>
        <dbReference type="Proteomes" id="UP000269542"/>
    </source>
</evidence>
<organism evidence="2 3">
    <name type="scientific">Trueperella bialowiezensis</name>
    <dbReference type="NCBI Taxonomy" id="312285"/>
    <lineage>
        <taxon>Bacteria</taxon>
        <taxon>Bacillati</taxon>
        <taxon>Actinomycetota</taxon>
        <taxon>Actinomycetes</taxon>
        <taxon>Actinomycetales</taxon>
        <taxon>Actinomycetaceae</taxon>
        <taxon>Trueperella</taxon>
    </lineage>
</organism>
<dbReference type="Proteomes" id="UP000269542">
    <property type="component" value="Chromosome"/>
</dbReference>
<feature type="compositionally biased region" description="Basic and acidic residues" evidence="1">
    <location>
        <begin position="163"/>
        <end position="178"/>
    </location>
</feature>
<protein>
    <submittedName>
        <fullName evidence="2">Uncharacterized protein</fullName>
    </submittedName>
</protein>
<gene>
    <name evidence="2" type="ORF">NCTC13354_00831</name>
</gene>
<keyword evidence="3" id="KW-1185">Reference proteome</keyword>
<reference evidence="2 3" key="1">
    <citation type="submission" date="2018-12" db="EMBL/GenBank/DDBJ databases">
        <authorList>
            <consortium name="Pathogen Informatics"/>
        </authorList>
    </citation>
    <scope>NUCLEOTIDE SEQUENCE [LARGE SCALE GENOMIC DNA]</scope>
    <source>
        <strain evidence="2 3">NCTC13354</strain>
    </source>
</reference>
<accession>A0A3S4WG49</accession>